<keyword evidence="2" id="KW-1185">Reference proteome</keyword>
<proteinExistence type="predicted"/>
<protein>
    <submittedName>
        <fullName evidence="1">Uncharacterized protein</fullName>
    </submittedName>
</protein>
<organism evidence="1 2">
    <name type="scientific">Micromonospora tarensis</name>
    <dbReference type="NCBI Taxonomy" id="2806100"/>
    <lineage>
        <taxon>Bacteria</taxon>
        <taxon>Bacillati</taxon>
        <taxon>Actinomycetota</taxon>
        <taxon>Actinomycetes</taxon>
        <taxon>Micromonosporales</taxon>
        <taxon>Micromonosporaceae</taxon>
        <taxon>Micromonospora</taxon>
    </lineage>
</organism>
<sequence>MVSAATPDVSTAAARLRALLGDRLHEPGDPGFAATIRLWNGAVRRAPALVAHCRVATRWPRRSASRPVPPAR</sequence>
<gene>
    <name evidence="1" type="ORF">JM949_30240</name>
</gene>
<reference evidence="1 2" key="1">
    <citation type="submission" date="2021-01" db="EMBL/GenBank/DDBJ databases">
        <title>Draft genome sequence of Micromonospora sp. strain STR1s_6.</title>
        <authorList>
            <person name="Karlyshev A."/>
            <person name="Jawad R."/>
        </authorList>
    </citation>
    <scope>NUCLEOTIDE SEQUENCE [LARGE SCALE GENOMIC DNA]</scope>
    <source>
        <strain evidence="1 2">STR1S-6</strain>
    </source>
</reference>
<accession>A0ABS1YP50</accession>
<evidence type="ECO:0000313" key="1">
    <source>
        <dbReference type="EMBL" id="MBM0279227.1"/>
    </source>
</evidence>
<feature type="non-terminal residue" evidence="1">
    <location>
        <position position="72"/>
    </location>
</feature>
<comment type="caution">
    <text evidence="1">The sequence shown here is derived from an EMBL/GenBank/DDBJ whole genome shotgun (WGS) entry which is preliminary data.</text>
</comment>
<dbReference type="EMBL" id="JAEVHL010000254">
    <property type="protein sequence ID" value="MBM0279227.1"/>
    <property type="molecule type" value="Genomic_DNA"/>
</dbReference>
<name>A0ABS1YP50_9ACTN</name>
<evidence type="ECO:0000313" key="2">
    <source>
        <dbReference type="Proteomes" id="UP000622245"/>
    </source>
</evidence>
<dbReference type="Proteomes" id="UP000622245">
    <property type="component" value="Unassembled WGS sequence"/>
</dbReference>